<organism evidence="4 5">
    <name type="scientific">Oceanibaculum pacificum</name>
    <dbReference type="NCBI Taxonomy" id="580166"/>
    <lineage>
        <taxon>Bacteria</taxon>
        <taxon>Pseudomonadati</taxon>
        <taxon>Pseudomonadota</taxon>
        <taxon>Alphaproteobacteria</taxon>
        <taxon>Rhodospirillales</taxon>
        <taxon>Oceanibaculaceae</taxon>
        <taxon>Oceanibaculum</taxon>
    </lineage>
</organism>
<protein>
    <recommendedName>
        <fullName evidence="3">Sulfotransferase domain-containing protein</fullName>
    </recommendedName>
</protein>
<accession>A0A154VF96</accession>
<name>A0A154VF96_9PROT</name>
<feature type="domain" description="Sulfotransferase" evidence="3">
    <location>
        <begin position="3"/>
        <end position="180"/>
    </location>
</feature>
<dbReference type="Proteomes" id="UP000076400">
    <property type="component" value="Unassembled WGS sequence"/>
</dbReference>
<sequence length="259" mass="29499">MPDFLGLGAQKCGSTWLYYMLRKHPGLYVPPVKELHFWDQNRAHGLDWYRAQFADAPEGAKTGEVTPAYAILPPQAVAEVRREFPEARLVYLMRNPVERAWSGALMAVTKAEMTPDEASDRWFIDHFRSAGSTARGDYETCLRVWLSVFPTEQLRCFLYDDVLAEPRGVLMETARHIGVDPGFFEALPPAALAERHNDGLGTPIRPQLKAYLARVYRAKIVSLQDYLQRDLSPWLRDADDAIAAAPRRWIDRLRDRIAG</sequence>
<dbReference type="RefSeq" id="WP_067560015.1">
    <property type="nucleotide sequence ID" value="NZ_LPXN01000165.1"/>
</dbReference>
<dbReference type="OrthoDB" id="981508at2"/>
<dbReference type="InterPro" id="IPR027417">
    <property type="entry name" value="P-loop_NTPase"/>
</dbReference>
<dbReference type="PANTHER" id="PTHR10605">
    <property type="entry name" value="HEPARAN SULFATE SULFOTRANSFERASE"/>
    <property type="match status" value="1"/>
</dbReference>
<dbReference type="EMBL" id="LPXN01000165">
    <property type="protein sequence ID" value="KZD00021.1"/>
    <property type="molecule type" value="Genomic_DNA"/>
</dbReference>
<evidence type="ECO:0000256" key="2">
    <source>
        <dbReference type="ARBA" id="ARBA00023180"/>
    </source>
</evidence>
<keyword evidence="2" id="KW-0325">Glycoprotein</keyword>
<evidence type="ECO:0000256" key="1">
    <source>
        <dbReference type="ARBA" id="ARBA00022679"/>
    </source>
</evidence>
<dbReference type="InterPro" id="IPR000863">
    <property type="entry name" value="Sulfotransferase_dom"/>
</dbReference>
<comment type="caution">
    <text evidence="4">The sequence shown here is derived from an EMBL/GenBank/DDBJ whole genome shotgun (WGS) entry which is preliminary data.</text>
</comment>
<dbReference type="InterPro" id="IPR037359">
    <property type="entry name" value="NST/OST"/>
</dbReference>
<evidence type="ECO:0000313" key="5">
    <source>
        <dbReference type="Proteomes" id="UP000076400"/>
    </source>
</evidence>
<evidence type="ECO:0000259" key="3">
    <source>
        <dbReference type="Pfam" id="PF00685"/>
    </source>
</evidence>
<dbReference type="PANTHER" id="PTHR10605:SF56">
    <property type="entry name" value="BIFUNCTIONAL HEPARAN SULFATE N-DEACETYLASE_N-SULFOTRANSFERASE"/>
    <property type="match status" value="1"/>
</dbReference>
<keyword evidence="1" id="KW-0808">Transferase</keyword>
<proteinExistence type="predicted"/>
<dbReference type="AlphaFoldDB" id="A0A154VF96"/>
<evidence type="ECO:0000313" key="4">
    <source>
        <dbReference type="EMBL" id="KZD00021.1"/>
    </source>
</evidence>
<reference evidence="4 5" key="1">
    <citation type="submission" date="2015-12" db="EMBL/GenBank/DDBJ databases">
        <title>Genome sequence of Oceanibaculum pacificum MCCC 1A02656.</title>
        <authorList>
            <person name="Lu L."/>
            <person name="Lai Q."/>
            <person name="Shao Z."/>
            <person name="Qian P."/>
        </authorList>
    </citation>
    <scope>NUCLEOTIDE SEQUENCE [LARGE SCALE GENOMIC DNA]</scope>
    <source>
        <strain evidence="4 5">MCCC 1A02656</strain>
    </source>
</reference>
<dbReference type="SUPFAM" id="SSF52540">
    <property type="entry name" value="P-loop containing nucleoside triphosphate hydrolases"/>
    <property type="match status" value="1"/>
</dbReference>
<dbReference type="Gene3D" id="3.40.50.300">
    <property type="entry name" value="P-loop containing nucleotide triphosphate hydrolases"/>
    <property type="match status" value="1"/>
</dbReference>
<dbReference type="GO" id="GO:0008146">
    <property type="term" value="F:sulfotransferase activity"/>
    <property type="evidence" value="ECO:0007669"/>
    <property type="project" value="InterPro"/>
</dbReference>
<dbReference type="Pfam" id="PF00685">
    <property type="entry name" value="Sulfotransfer_1"/>
    <property type="match status" value="1"/>
</dbReference>
<gene>
    <name evidence="4" type="ORF">AUP43_14440</name>
</gene>
<dbReference type="STRING" id="580166.AUP43_14440"/>
<keyword evidence="5" id="KW-1185">Reference proteome</keyword>